<organism evidence="2 3">
    <name type="scientific">Wenjunlia vitaminophila</name>
    <name type="common">Streptomyces vitaminophilus</name>
    <dbReference type="NCBI Taxonomy" id="76728"/>
    <lineage>
        <taxon>Bacteria</taxon>
        <taxon>Bacillati</taxon>
        <taxon>Actinomycetota</taxon>
        <taxon>Actinomycetes</taxon>
        <taxon>Kitasatosporales</taxon>
        <taxon>Streptomycetaceae</taxon>
        <taxon>Wenjunlia</taxon>
    </lineage>
</organism>
<proteinExistence type="predicted"/>
<dbReference type="OrthoDB" id="4225818at2"/>
<accession>A0A0T6LRN2</accession>
<sequence length="98" mass="10117">MATRKRAAGPEPAPPATVRTQEYAPGVGWSIGQTAPADAYRALDDEGHNTPVGPVVHTHPGGHARLIVAKGALITEGVRRELDAAEAEQAAATGDTED</sequence>
<dbReference type="Proteomes" id="UP000050867">
    <property type="component" value="Unassembled WGS sequence"/>
</dbReference>
<keyword evidence="3" id="KW-1185">Reference proteome</keyword>
<evidence type="ECO:0000256" key="1">
    <source>
        <dbReference type="SAM" id="MobiDB-lite"/>
    </source>
</evidence>
<reference evidence="2 3" key="1">
    <citation type="submission" date="2015-10" db="EMBL/GenBank/DDBJ databases">
        <title>Draft genome sequence of pyrrolomycin-producing Streptomyces vitaminophilus.</title>
        <authorList>
            <person name="Graham D.E."/>
            <person name="Mahan K.M."/>
            <person name="Klingeman D.M."/>
            <person name="Hettich R.L."/>
            <person name="Parry R.J."/>
        </authorList>
    </citation>
    <scope>NUCLEOTIDE SEQUENCE [LARGE SCALE GENOMIC DNA]</scope>
    <source>
        <strain evidence="2 3">ATCC 31673</strain>
    </source>
</reference>
<evidence type="ECO:0000313" key="2">
    <source>
        <dbReference type="EMBL" id="KRV48787.1"/>
    </source>
</evidence>
<comment type="caution">
    <text evidence="2">The sequence shown here is derived from an EMBL/GenBank/DDBJ whole genome shotgun (WGS) entry which is preliminary data.</text>
</comment>
<dbReference type="EMBL" id="LLZU01000018">
    <property type="protein sequence ID" value="KRV48787.1"/>
    <property type="molecule type" value="Genomic_DNA"/>
</dbReference>
<name>A0A0T6LRN2_WENVI</name>
<protein>
    <submittedName>
        <fullName evidence="2">Uncharacterized protein</fullName>
    </submittedName>
</protein>
<feature type="region of interest" description="Disordered" evidence="1">
    <location>
        <begin position="1"/>
        <end position="21"/>
    </location>
</feature>
<dbReference type="AlphaFoldDB" id="A0A0T6LRN2"/>
<evidence type="ECO:0000313" key="3">
    <source>
        <dbReference type="Proteomes" id="UP000050867"/>
    </source>
</evidence>
<gene>
    <name evidence="2" type="ORF">AQ490_23230</name>
</gene>
<dbReference type="STRING" id="76728.AQ490_23230"/>
<dbReference type="RefSeq" id="WP_058032856.1">
    <property type="nucleotide sequence ID" value="NZ_LLZU01000018.1"/>
</dbReference>